<evidence type="ECO:0000313" key="3">
    <source>
        <dbReference type="WBParaSite" id="ACAC_0000813001-mRNA-1"/>
    </source>
</evidence>
<sequence>MPGAPVMSRSFKENCADSDVMEDSTVTRQESNAKPLENSEEISRREDRNEETLSGSLFGSPKKIDSLFDRLEHEPLGEACYIQQYALHHNLSLEEAGRKVEENGIIGKRGELKSSLVSSYENASKNYGTFSCLRDTGKHYSCLTIFFDLDYVIILIRRDFNLFLIGNLQRIMKAQKKTSVNWTVMGQTSDPKVFLSIERKERWLKYMKQALMAGLIRRQIIM</sequence>
<evidence type="ECO:0000256" key="1">
    <source>
        <dbReference type="SAM" id="MobiDB-lite"/>
    </source>
</evidence>
<dbReference type="AlphaFoldDB" id="A0A0K0DC75"/>
<dbReference type="Proteomes" id="UP000035642">
    <property type="component" value="Unassembled WGS sequence"/>
</dbReference>
<feature type="region of interest" description="Disordered" evidence="1">
    <location>
        <begin position="1"/>
        <end position="57"/>
    </location>
</feature>
<feature type="compositionally biased region" description="Basic and acidic residues" evidence="1">
    <location>
        <begin position="41"/>
        <end position="51"/>
    </location>
</feature>
<name>A0A0K0DC75_ANGCA</name>
<protein>
    <submittedName>
        <fullName evidence="3">Cation_ATPase_N domain-containing protein</fullName>
    </submittedName>
</protein>
<evidence type="ECO:0000313" key="2">
    <source>
        <dbReference type="Proteomes" id="UP000035642"/>
    </source>
</evidence>
<keyword evidence="2" id="KW-1185">Reference proteome</keyword>
<reference evidence="2" key="1">
    <citation type="submission" date="2012-09" db="EMBL/GenBank/DDBJ databases">
        <authorList>
            <person name="Martin A.A."/>
        </authorList>
    </citation>
    <scope>NUCLEOTIDE SEQUENCE</scope>
</reference>
<proteinExistence type="predicted"/>
<reference evidence="3" key="2">
    <citation type="submission" date="2017-02" db="UniProtKB">
        <authorList>
            <consortium name="WormBaseParasite"/>
        </authorList>
    </citation>
    <scope>IDENTIFICATION</scope>
</reference>
<dbReference type="WBParaSite" id="ACAC_0000813001-mRNA-1">
    <property type="protein sequence ID" value="ACAC_0000813001-mRNA-1"/>
    <property type="gene ID" value="ACAC_0000813001"/>
</dbReference>
<accession>A0A0K0DC75</accession>
<organism evidence="2 3">
    <name type="scientific">Angiostrongylus cantonensis</name>
    <name type="common">Rat lungworm</name>
    <dbReference type="NCBI Taxonomy" id="6313"/>
    <lineage>
        <taxon>Eukaryota</taxon>
        <taxon>Metazoa</taxon>
        <taxon>Ecdysozoa</taxon>
        <taxon>Nematoda</taxon>
        <taxon>Chromadorea</taxon>
        <taxon>Rhabditida</taxon>
        <taxon>Rhabditina</taxon>
        <taxon>Rhabditomorpha</taxon>
        <taxon>Strongyloidea</taxon>
        <taxon>Metastrongylidae</taxon>
        <taxon>Angiostrongylus</taxon>
    </lineage>
</organism>